<dbReference type="FunFam" id="1.25.40.10:FF:000366">
    <property type="entry name" value="Pentatricopeptide (PPR) repeat-containing protein"/>
    <property type="match status" value="1"/>
</dbReference>
<evidence type="ECO:0000259" key="5">
    <source>
        <dbReference type="Pfam" id="PF14432"/>
    </source>
</evidence>
<dbReference type="Pfam" id="PF14432">
    <property type="entry name" value="DYW_deaminase"/>
    <property type="match status" value="1"/>
</dbReference>
<evidence type="ECO:0000256" key="4">
    <source>
        <dbReference type="PROSITE-ProRule" id="PRU00708"/>
    </source>
</evidence>
<dbReference type="EMBL" id="KZ502807">
    <property type="protein sequence ID" value="PKU72766.1"/>
    <property type="molecule type" value="Genomic_DNA"/>
</dbReference>
<comment type="similarity">
    <text evidence="1">Belongs to the PPR family. PCMP-H subfamily.</text>
</comment>
<reference evidence="6 7" key="2">
    <citation type="journal article" date="2017" name="Nature">
        <title>The Apostasia genome and the evolution of orchids.</title>
        <authorList>
            <person name="Zhang G.Q."/>
            <person name="Liu K.W."/>
            <person name="Li Z."/>
            <person name="Lohaus R."/>
            <person name="Hsiao Y.Y."/>
            <person name="Niu S.C."/>
            <person name="Wang J.Y."/>
            <person name="Lin Y.C."/>
            <person name="Xu Q."/>
            <person name="Chen L.J."/>
            <person name="Yoshida K."/>
            <person name="Fujiwara S."/>
            <person name="Wang Z.W."/>
            <person name="Zhang Y.Q."/>
            <person name="Mitsuda N."/>
            <person name="Wang M."/>
            <person name="Liu G.H."/>
            <person name="Pecoraro L."/>
            <person name="Huang H.X."/>
            <person name="Xiao X.J."/>
            <person name="Lin M."/>
            <person name="Wu X.Y."/>
            <person name="Wu W.L."/>
            <person name="Chen Y.Y."/>
            <person name="Chang S.B."/>
            <person name="Sakamoto S."/>
            <person name="Ohme-Takagi M."/>
            <person name="Yagi M."/>
            <person name="Zeng S.J."/>
            <person name="Shen C.Y."/>
            <person name="Yeh C.M."/>
            <person name="Luo Y.B."/>
            <person name="Tsai W.C."/>
            <person name="Van de Peer Y."/>
            <person name="Liu Z.J."/>
        </authorList>
    </citation>
    <scope>NUCLEOTIDE SEQUENCE [LARGE SCALE GENOMIC DNA]</scope>
    <source>
        <tissue evidence="6">The whole plant</tissue>
    </source>
</reference>
<protein>
    <submittedName>
        <fullName evidence="6">Pentatricopeptide repeat-containing protein</fullName>
    </submittedName>
</protein>
<dbReference type="Pfam" id="PF20430">
    <property type="entry name" value="Eplus_motif"/>
    <property type="match status" value="1"/>
</dbReference>
<dbReference type="Proteomes" id="UP000233837">
    <property type="component" value="Unassembled WGS sequence"/>
</dbReference>
<dbReference type="GO" id="GO:0003723">
    <property type="term" value="F:RNA binding"/>
    <property type="evidence" value="ECO:0007669"/>
    <property type="project" value="InterPro"/>
</dbReference>
<dbReference type="PANTHER" id="PTHR47926">
    <property type="entry name" value="PENTATRICOPEPTIDE REPEAT-CONTAINING PROTEIN"/>
    <property type="match status" value="1"/>
</dbReference>
<dbReference type="InterPro" id="IPR002885">
    <property type="entry name" value="PPR_rpt"/>
</dbReference>
<dbReference type="GO" id="GO:0008270">
    <property type="term" value="F:zinc ion binding"/>
    <property type="evidence" value="ECO:0007669"/>
    <property type="project" value="InterPro"/>
</dbReference>
<evidence type="ECO:0000256" key="3">
    <source>
        <dbReference type="ARBA" id="ARBA00022946"/>
    </source>
</evidence>
<dbReference type="Gene3D" id="1.25.40.10">
    <property type="entry name" value="Tetratricopeptide repeat domain"/>
    <property type="match status" value="4"/>
</dbReference>
<dbReference type="Pfam" id="PF13041">
    <property type="entry name" value="PPR_2"/>
    <property type="match status" value="1"/>
</dbReference>
<feature type="repeat" description="PPR" evidence="4">
    <location>
        <begin position="5"/>
        <end position="39"/>
    </location>
</feature>
<dbReference type="PROSITE" id="PS51375">
    <property type="entry name" value="PPR"/>
    <property type="match status" value="2"/>
</dbReference>
<feature type="domain" description="DYW" evidence="5">
    <location>
        <begin position="423"/>
        <end position="514"/>
    </location>
</feature>
<dbReference type="InterPro" id="IPR046848">
    <property type="entry name" value="E_motif"/>
</dbReference>
<feature type="repeat" description="PPR" evidence="4">
    <location>
        <begin position="176"/>
        <end position="210"/>
    </location>
</feature>
<proteinExistence type="inferred from homology"/>
<dbReference type="NCBIfam" id="TIGR00756">
    <property type="entry name" value="PPR"/>
    <property type="match status" value="3"/>
</dbReference>
<dbReference type="AlphaFoldDB" id="A0A2I0WAT5"/>
<keyword evidence="7" id="KW-1185">Reference proteome</keyword>
<dbReference type="InterPro" id="IPR046849">
    <property type="entry name" value="E2_motif"/>
</dbReference>
<organism evidence="6 7">
    <name type="scientific">Dendrobium catenatum</name>
    <dbReference type="NCBI Taxonomy" id="906689"/>
    <lineage>
        <taxon>Eukaryota</taxon>
        <taxon>Viridiplantae</taxon>
        <taxon>Streptophyta</taxon>
        <taxon>Embryophyta</taxon>
        <taxon>Tracheophyta</taxon>
        <taxon>Spermatophyta</taxon>
        <taxon>Magnoliopsida</taxon>
        <taxon>Liliopsida</taxon>
        <taxon>Asparagales</taxon>
        <taxon>Orchidaceae</taxon>
        <taxon>Epidendroideae</taxon>
        <taxon>Malaxideae</taxon>
        <taxon>Dendrobiinae</taxon>
        <taxon>Dendrobium</taxon>
    </lineage>
</organism>
<dbReference type="InterPro" id="IPR046960">
    <property type="entry name" value="PPR_At4g14850-like_plant"/>
</dbReference>
<dbReference type="PROSITE" id="PS51257">
    <property type="entry name" value="PROKAR_LIPOPROTEIN"/>
    <property type="match status" value="1"/>
</dbReference>
<keyword evidence="3" id="KW-0809">Transit peptide</keyword>
<evidence type="ECO:0000313" key="6">
    <source>
        <dbReference type="EMBL" id="PKU72766.1"/>
    </source>
</evidence>
<dbReference type="GO" id="GO:0009451">
    <property type="term" value="P:RNA modification"/>
    <property type="evidence" value="ECO:0007669"/>
    <property type="project" value="InterPro"/>
</dbReference>
<dbReference type="InterPro" id="IPR032867">
    <property type="entry name" value="DYW_dom"/>
</dbReference>
<evidence type="ECO:0000313" key="7">
    <source>
        <dbReference type="Proteomes" id="UP000233837"/>
    </source>
</evidence>
<sequence length="514" mass="58307">MPVRTIVSWNTMIACHNNHGEYVESLNLFLQILRQGLVLSEFTLSSVLCACAEKMAVYECRQLHCLALKIARDSNVFVGTAMIDVYAKSNMIDDSCRVFYHLPEKSSVTWSSMVSGYVQNDLHEEALVLILKSQQMDLEWTKFTLSAALSACTALAATIEGTQLHSVVVRTGFDLDIFVVAALIDLYAKCGHIKEAWHVFSVMEEKNIVMWNVMIAGFSRHARCLETMILLEKMKNMDISPNEVTYVSVLSACSHAGLVECGRYYFKLMTEDDKLQPNVLHYSCMVDVLGRSGFIDEAWELIENMPFAPTASIWGSLLSSCRTHGNLQLAKVAAEHLFEIEPENAGNHVLLSNLYAARKQWEQVAVMRKHLKDNGVKKEKGKSWIEVRDRVYVFVVGDYNHPMISEIYMKLEDIRKEMKKLAYKTRSDCDHHDVAEEQKEELLGQHSEKLAFAFGLISLPPGVSIRINKNIRVCGDCHTFLKLASKISGREIIVRDVKRFHHFCGGLCSCKDFW</sequence>
<evidence type="ECO:0000256" key="1">
    <source>
        <dbReference type="ARBA" id="ARBA00006643"/>
    </source>
</evidence>
<dbReference type="FunFam" id="1.25.40.10:FF:000144">
    <property type="entry name" value="Pentatricopeptide repeat-containing protein, mitochondrial"/>
    <property type="match status" value="1"/>
</dbReference>
<keyword evidence="2" id="KW-0677">Repeat</keyword>
<reference evidence="6 7" key="1">
    <citation type="journal article" date="2016" name="Sci. Rep.">
        <title>The Dendrobium catenatum Lindl. genome sequence provides insights into polysaccharide synthase, floral development and adaptive evolution.</title>
        <authorList>
            <person name="Zhang G.Q."/>
            <person name="Xu Q."/>
            <person name="Bian C."/>
            <person name="Tsai W.C."/>
            <person name="Yeh C.M."/>
            <person name="Liu K.W."/>
            <person name="Yoshida K."/>
            <person name="Zhang L.S."/>
            <person name="Chang S.B."/>
            <person name="Chen F."/>
            <person name="Shi Y."/>
            <person name="Su Y.Y."/>
            <person name="Zhang Y.Q."/>
            <person name="Chen L.J."/>
            <person name="Yin Y."/>
            <person name="Lin M."/>
            <person name="Huang H."/>
            <person name="Deng H."/>
            <person name="Wang Z.W."/>
            <person name="Zhu S.L."/>
            <person name="Zhao X."/>
            <person name="Deng C."/>
            <person name="Niu S.C."/>
            <person name="Huang J."/>
            <person name="Wang M."/>
            <person name="Liu G.H."/>
            <person name="Yang H.J."/>
            <person name="Xiao X.J."/>
            <person name="Hsiao Y.Y."/>
            <person name="Wu W.L."/>
            <person name="Chen Y.Y."/>
            <person name="Mitsuda N."/>
            <person name="Ohme-Takagi M."/>
            <person name="Luo Y.B."/>
            <person name="Van de Peer Y."/>
            <person name="Liu Z.J."/>
        </authorList>
    </citation>
    <scope>NUCLEOTIDE SEQUENCE [LARGE SCALE GENOMIC DNA]</scope>
    <source>
        <tissue evidence="6">The whole plant</tissue>
    </source>
</reference>
<dbReference type="FunFam" id="1.25.40.10:FF:000488">
    <property type="entry name" value="Pentatricopeptide repeat-containing protein, mitochondrial"/>
    <property type="match status" value="1"/>
</dbReference>
<dbReference type="Pfam" id="PF20431">
    <property type="entry name" value="E_motif"/>
    <property type="match status" value="1"/>
</dbReference>
<dbReference type="InterPro" id="IPR011990">
    <property type="entry name" value="TPR-like_helical_dom_sf"/>
</dbReference>
<name>A0A2I0WAT5_9ASPA</name>
<accession>A0A2I0WAT5</accession>
<gene>
    <name evidence="6" type="primary">PCMP-H16</name>
    <name evidence="6" type="ORF">MA16_Dca017467</name>
</gene>
<dbReference type="PANTHER" id="PTHR47926:SF542">
    <property type="entry name" value="PENTATRICOPEPTIDE REPEAT-CONTAINING PROTEIN"/>
    <property type="match status" value="1"/>
</dbReference>
<dbReference type="Pfam" id="PF01535">
    <property type="entry name" value="PPR"/>
    <property type="match status" value="4"/>
</dbReference>
<evidence type="ECO:0000256" key="2">
    <source>
        <dbReference type="ARBA" id="ARBA00022737"/>
    </source>
</evidence>